<keyword evidence="7" id="KW-1185">Reference proteome</keyword>
<name>A0A9P6G9D1_9PLEO</name>
<evidence type="ECO:0000256" key="2">
    <source>
        <dbReference type="ARBA" id="ARBA00023315"/>
    </source>
</evidence>
<evidence type="ECO:0000256" key="4">
    <source>
        <dbReference type="SAM" id="MobiDB-lite"/>
    </source>
</evidence>
<dbReference type="Pfam" id="PF13302">
    <property type="entry name" value="Acetyltransf_3"/>
    <property type="match status" value="1"/>
</dbReference>
<accession>A0A9P6G9D1</accession>
<evidence type="ECO:0000256" key="3">
    <source>
        <dbReference type="ARBA" id="ARBA00038502"/>
    </source>
</evidence>
<evidence type="ECO:0000313" key="6">
    <source>
        <dbReference type="EMBL" id="KAF9731234.1"/>
    </source>
</evidence>
<evidence type="ECO:0000256" key="1">
    <source>
        <dbReference type="ARBA" id="ARBA00022679"/>
    </source>
</evidence>
<dbReference type="PANTHER" id="PTHR43792">
    <property type="entry name" value="GNAT FAMILY, PUTATIVE (AFU_ORTHOLOGUE AFUA_3G00765)-RELATED-RELATED"/>
    <property type="match status" value="1"/>
</dbReference>
<gene>
    <name evidence="6" type="ORF">PMIN01_10251</name>
</gene>
<evidence type="ECO:0000313" key="7">
    <source>
        <dbReference type="Proteomes" id="UP000756921"/>
    </source>
</evidence>
<dbReference type="InterPro" id="IPR016181">
    <property type="entry name" value="Acyl_CoA_acyltransferase"/>
</dbReference>
<feature type="domain" description="N-acetyltransferase" evidence="5">
    <location>
        <begin position="40"/>
        <end position="215"/>
    </location>
</feature>
<dbReference type="SUPFAM" id="SSF55729">
    <property type="entry name" value="Acyl-CoA N-acyltransferases (Nat)"/>
    <property type="match status" value="1"/>
</dbReference>
<dbReference type="Gene3D" id="3.40.630.30">
    <property type="match status" value="1"/>
</dbReference>
<dbReference type="PROSITE" id="PS51186">
    <property type="entry name" value="GNAT"/>
    <property type="match status" value="1"/>
</dbReference>
<comment type="similarity">
    <text evidence="3">Belongs to the acetyltransferase family. RimJ subfamily.</text>
</comment>
<dbReference type="OrthoDB" id="630895at2759"/>
<dbReference type="InterPro" id="IPR051531">
    <property type="entry name" value="N-acetyltransferase"/>
</dbReference>
<protein>
    <submittedName>
        <fullName evidence="6">N-acetyltransferase YoaA</fullName>
    </submittedName>
</protein>
<keyword evidence="1" id="KW-0808">Transferase</keyword>
<reference evidence="6" key="1">
    <citation type="journal article" date="2020" name="Mol. Plant Microbe Interact.">
        <title>Genome Sequence of the Biocontrol Agent Coniothyrium minitans strain Conio (IMI 134523).</title>
        <authorList>
            <person name="Patel D."/>
            <person name="Shittu T.A."/>
            <person name="Baroncelli R."/>
            <person name="Muthumeenakshi S."/>
            <person name="Osborne T.H."/>
            <person name="Janganan T.K."/>
            <person name="Sreenivasaprasad S."/>
        </authorList>
    </citation>
    <scope>NUCLEOTIDE SEQUENCE</scope>
    <source>
        <strain evidence="6">Conio</strain>
    </source>
</reference>
<dbReference type="PANTHER" id="PTHR43792:SF8">
    <property type="entry name" value="[RIBOSOMAL PROTEIN US5]-ALANINE N-ACETYLTRANSFERASE"/>
    <property type="match status" value="1"/>
</dbReference>
<dbReference type="EMBL" id="WJXW01000012">
    <property type="protein sequence ID" value="KAF9731234.1"/>
    <property type="molecule type" value="Genomic_DNA"/>
</dbReference>
<organism evidence="6 7">
    <name type="scientific">Paraphaeosphaeria minitans</name>
    <dbReference type="NCBI Taxonomy" id="565426"/>
    <lineage>
        <taxon>Eukaryota</taxon>
        <taxon>Fungi</taxon>
        <taxon>Dikarya</taxon>
        <taxon>Ascomycota</taxon>
        <taxon>Pezizomycotina</taxon>
        <taxon>Dothideomycetes</taxon>
        <taxon>Pleosporomycetidae</taxon>
        <taxon>Pleosporales</taxon>
        <taxon>Massarineae</taxon>
        <taxon>Didymosphaeriaceae</taxon>
        <taxon>Paraphaeosphaeria</taxon>
    </lineage>
</organism>
<dbReference type="AlphaFoldDB" id="A0A9P6G9D1"/>
<dbReference type="GO" id="GO:0016747">
    <property type="term" value="F:acyltransferase activity, transferring groups other than amino-acyl groups"/>
    <property type="evidence" value="ECO:0007669"/>
    <property type="project" value="InterPro"/>
</dbReference>
<sequence length="233" mass="25508">MAAQPTPAHPATMLAEVQAKASDQPSDSALPEPLFRTQRLLARPLHPQDAESSQRACAPASITRYMSLAFSHPYTLEHSVAWIAMQKDAPHNNLALTTSSDPATVIGGIGLKPGADIQSHTGEVGYWLSEAHQGQGMMQEALAGFVEWTFLHRTGNGGHVEQVSLPGRARKTRLFAAVFAENVASMRVLERCGFVREGVQRGQVVTRYGEVMDLHLFGLGKGEWEERRKGREQ</sequence>
<dbReference type="Proteomes" id="UP000756921">
    <property type="component" value="Unassembled WGS sequence"/>
</dbReference>
<proteinExistence type="inferred from homology"/>
<keyword evidence="2" id="KW-0012">Acyltransferase</keyword>
<dbReference type="InterPro" id="IPR000182">
    <property type="entry name" value="GNAT_dom"/>
</dbReference>
<evidence type="ECO:0000259" key="5">
    <source>
        <dbReference type="PROSITE" id="PS51186"/>
    </source>
</evidence>
<feature type="region of interest" description="Disordered" evidence="4">
    <location>
        <begin position="1"/>
        <end position="31"/>
    </location>
</feature>
<comment type="caution">
    <text evidence="6">The sequence shown here is derived from an EMBL/GenBank/DDBJ whole genome shotgun (WGS) entry which is preliminary data.</text>
</comment>